<comment type="caution">
    <text evidence="5">The sequence shown here is derived from an EMBL/GenBank/DDBJ whole genome shotgun (WGS) entry which is preliminary data.</text>
</comment>
<dbReference type="PANTHER" id="PTHR43132:SF9">
    <property type="entry name" value="ARSR FAMILY TRANSCRIPTIONAL REGULATORY PROTEIN"/>
    <property type="match status" value="1"/>
</dbReference>
<dbReference type="RefSeq" id="WP_367958682.1">
    <property type="nucleotide sequence ID" value="NZ_JBAKFH010000002.1"/>
</dbReference>
<dbReference type="InterPro" id="IPR036388">
    <property type="entry name" value="WH-like_DNA-bd_sf"/>
</dbReference>
<dbReference type="InterPro" id="IPR051011">
    <property type="entry name" value="Metal_resp_trans_reg"/>
</dbReference>
<evidence type="ECO:0000313" key="6">
    <source>
        <dbReference type="Proteomes" id="UP001556709"/>
    </source>
</evidence>
<dbReference type="NCBIfam" id="NF033788">
    <property type="entry name" value="HTH_metalloreg"/>
    <property type="match status" value="1"/>
</dbReference>
<name>A0ABV3TEI0_9GAMM</name>
<reference evidence="5 6" key="1">
    <citation type="submission" date="2024-02" db="EMBL/GenBank/DDBJ databases">
        <title>New especies of Spiribacter isolated from saline water.</title>
        <authorList>
            <person name="Leon M.J."/>
            <person name="De La Haba R."/>
            <person name="Sanchez-Porro C."/>
            <person name="Ventosa A."/>
        </authorList>
    </citation>
    <scope>NUCLEOTIDE SEQUENCE [LARGE SCALE GENOMIC DNA]</scope>
    <source>
        <strain evidence="6">ag22IC6-390</strain>
    </source>
</reference>
<keyword evidence="6" id="KW-1185">Reference proteome</keyword>
<evidence type="ECO:0000256" key="1">
    <source>
        <dbReference type="ARBA" id="ARBA00023015"/>
    </source>
</evidence>
<dbReference type="Pfam" id="PF01022">
    <property type="entry name" value="HTH_5"/>
    <property type="match status" value="1"/>
</dbReference>
<dbReference type="CDD" id="cd00090">
    <property type="entry name" value="HTH_ARSR"/>
    <property type="match status" value="1"/>
</dbReference>
<dbReference type="EMBL" id="JBAKFM010000002">
    <property type="protein sequence ID" value="MEX0469089.1"/>
    <property type="molecule type" value="Genomic_DNA"/>
</dbReference>
<protein>
    <submittedName>
        <fullName evidence="5">Metalloregulator ArsR/SmtB family transcription factor</fullName>
    </submittedName>
</protein>
<dbReference type="PROSITE" id="PS50987">
    <property type="entry name" value="HTH_ARSR_2"/>
    <property type="match status" value="1"/>
</dbReference>
<feature type="domain" description="HTH arsR-type" evidence="4">
    <location>
        <begin position="10"/>
        <end position="104"/>
    </location>
</feature>
<organism evidence="5 6">
    <name type="scientific">Spiribacter pallidus</name>
    <dbReference type="NCBI Taxonomy" id="1987936"/>
    <lineage>
        <taxon>Bacteria</taxon>
        <taxon>Pseudomonadati</taxon>
        <taxon>Pseudomonadota</taxon>
        <taxon>Gammaproteobacteria</taxon>
        <taxon>Chromatiales</taxon>
        <taxon>Ectothiorhodospiraceae</taxon>
        <taxon>Spiribacter</taxon>
    </lineage>
</organism>
<evidence type="ECO:0000256" key="3">
    <source>
        <dbReference type="ARBA" id="ARBA00023163"/>
    </source>
</evidence>
<dbReference type="InterPro" id="IPR001845">
    <property type="entry name" value="HTH_ArsR_DNA-bd_dom"/>
</dbReference>
<dbReference type="Proteomes" id="UP001556709">
    <property type="component" value="Unassembled WGS sequence"/>
</dbReference>
<evidence type="ECO:0000259" key="4">
    <source>
        <dbReference type="PROSITE" id="PS50987"/>
    </source>
</evidence>
<evidence type="ECO:0000313" key="5">
    <source>
        <dbReference type="EMBL" id="MEX0469089.1"/>
    </source>
</evidence>
<accession>A0ABV3TEI0</accession>
<keyword evidence="2" id="KW-0238">DNA-binding</keyword>
<dbReference type="InterPro" id="IPR036390">
    <property type="entry name" value="WH_DNA-bd_sf"/>
</dbReference>
<dbReference type="InterPro" id="IPR011991">
    <property type="entry name" value="ArsR-like_HTH"/>
</dbReference>
<gene>
    <name evidence="5" type="ORF">V6X73_05050</name>
</gene>
<dbReference type="SMART" id="SM00418">
    <property type="entry name" value="HTH_ARSR"/>
    <property type="match status" value="1"/>
</dbReference>
<evidence type="ECO:0000256" key="2">
    <source>
        <dbReference type="ARBA" id="ARBA00023125"/>
    </source>
</evidence>
<proteinExistence type="predicted"/>
<keyword evidence="1" id="KW-0805">Transcription regulation</keyword>
<dbReference type="PRINTS" id="PR00778">
    <property type="entry name" value="HTHARSR"/>
</dbReference>
<dbReference type="Gene3D" id="1.10.10.10">
    <property type="entry name" value="Winged helix-like DNA-binding domain superfamily/Winged helix DNA-binding domain"/>
    <property type="match status" value="1"/>
</dbReference>
<dbReference type="SUPFAM" id="SSF46785">
    <property type="entry name" value="Winged helix' DNA-binding domain"/>
    <property type="match status" value="1"/>
</dbReference>
<sequence>MATSEASPAGSAESMEIIAQYFRILGDAQRLRILHCLQSGEHTVGEIAGATQASQSNVSKHLGILRANGLVGRRQDGNRAYFGITAPFIFELCDIVCSGARQRLERERALLPANS</sequence>
<dbReference type="PANTHER" id="PTHR43132">
    <property type="entry name" value="ARSENICAL RESISTANCE OPERON REPRESSOR ARSR-RELATED"/>
    <property type="match status" value="1"/>
</dbReference>
<keyword evidence="3" id="KW-0804">Transcription</keyword>